<feature type="compositionally biased region" description="Acidic residues" evidence="1">
    <location>
        <begin position="123"/>
        <end position="134"/>
    </location>
</feature>
<dbReference type="InterPro" id="IPR001623">
    <property type="entry name" value="DnaJ_domain"/>
</dbReference>
<dbReference type="PANTHER" id="PTHR24074">
    <property type="entry name" value="CO-CHAPERONE PROTEIN DJLA"/>
    <property type="match status" value="1"/>
</dbReference>
<name>A0A7S8HBQ1_9HYPH</name>
<dbReference type="SUPFAM" id="SSF46565">
    <property type="entry name" value="Chaperone J-domain"/>
    <property type="match status" value="1"/>
</dbReference>
<dbReference type="InterPro" id="IPR036869">
    <property type="entry name" value="J_dom_sf"/>
</dbReference>
<keyword evidence="4" id="KW-1185">Reference proteome</keyword>
<protein>
    <submittedName>
        <fullName evidence="3">DnaJ domain-containing protein</fullName>
    </submittedName>
</protein>
<gene>
    <name evidence="3" type="ORF">HW532_06760</name>
</gene>
<evidence type="ECO:0000313" key="4">
    <source>
        <dbReference type="Proteomes" id="UP000593594"/>
    </source>
</evidence>
<dbReference type="Gene3D" id="1.10.287.110">
    <property type="entry name" value="DnaJ domain"/>
    <property type="match status" value="1"/>
</dbReference>
<dbReference type="KEGG" id="kmn:HW532_06760"/>
<evidence type="ECO:0000256" key="1">
    <source>
        <dbReference type="SAM" id="MobiDB-lite"/>
    </source>
</evidence>
<feature type="domain" description="J" evidence="2">
    <location>
        <begin position="150"/>
        <end position="207"/>
    </location>
</feature>
<feature type="region of interest" description="Disordered" evidence="1">
    <location>
        <begin position="86"/>
        <end position="145"/>
    </location>
</feature>
<accession>A0A7S8HBQ1</accession>
<reference evidence="3 4" key="1">
    <citation type="submission" date="2020-06" db="EMBL/GenBank/DDBJ databases">
        <title>Genome sequence of 2 isolates from Red Sea Mangroves.</title>
        <authorList>
            <person name="Sefrji F."/>
            <person name="Michoud G."/>
            <person name="Merlino G."/>
            <person name="Daffonchio D."/>
        </authorList>
    </citation>
    <scope>NUCLEOTIDE SEQUENCE [LARGE SCALE GENOMIC DNA]</scope>
    <source>
        <strain evidence="3 4">R1DC25</strain>
    </source>
</reference>
<organism evidence="3 4">
    <name type="scientific">Kaustia mangrovi</name>
    <dbReference type="NCBI Taxonomy" id="2593653"/>
    <lineage>
        <taxon>Bacteria</taxon>
        <taxon>Pseudomonadati</taxon>
        <taxon>Pseudomonadota</taxon>
        <taxon>Alphaproteobacteria</taxon>
        <taxon>Hyphomicrobiales</taxon>
        <taxon>Parvibaculaceae</taxon>
        <taxon>Kaustia</taxon>
    </lineage>
</organism>
<evidence type="ECO:0000313" key="3">
    <source>
        <dbReference type="EMBL" id="QPC42433.1"/>
    </source>
</evidence>
<dbReference type="PRINTS" id="PR00625">
    <property type="entry name" value="JDOMAIN"/>
</dbReference>
<dbReference type="CDD" id="cd06257">
    <property type="entry name" value="DnaJ"/>
    <property type="match status" value="1"/>
</dbReference>
<proteinExistence type="predicted"/>
<evidence type="ECO:0000259" key="2">
    <source>
        <dbReference type="PROSITE" id="PS50076"/>
    </source>
</evidence>
<dbReference type="Pfam" id="PF00226">
    <property type="entry name" value="DnaJ"/>
    <property type="match status" value="1"/>
</dbReference>
<dbReference type="RefSeq" id="WP_213163665.1">
    <property type="nucleotide sequence ID" value="NZ_CP058214.1"/>
</dbReference>
<dbReference type="SMART" id="SM00271">
    <property type="entry name" value="DnaJ"/>
    <property type="match status" value="1"/>
</dbReference>
<dbReference type="EMBL" id="CP058214">
    <property type="protein sequence ID" value="QPC42433.1"/>
    <property type="molecule type" value="Genomic_DNA"/>
</dbReference>
<dbReference type="AlphaFoldDB" id="A0A7S8HBQ1"/>
<dbReference type="PROSITE" id="PS50076">
    <property type="entry name" value="DNAJ_2"/>
    <property type="match status" value="1"/>
</dbReference>
<sequence>MKLDSKYFDTIRIKPDEERLMRDRVPECDWPGCSRPAPYPAPKGRSHEGEYHQFCLEHVRTYNKSYNYFTGLAGEAVDQFREQATTGHRPTWRMGTNGWAHISGGRRERPRSGGYRHSRPFEDPFDLFEGDDTTQTETAPRRAVRNAERKALDTLGLDETATAESVRAQYKRLVKRHHPDANGGSREGEDRLIEIIQAYDYLKSAGFC</sequence>
<dbReference type="Proteomes" id="UP000593594">
    <property type="component" value="Chromosome"/>
</dbReference>
<dbReference type="InterPro" id="IPR050817">
    <property type="entry name" value="DjlA_DnaK_co-chaperone"/>
</dbReference>